<dbReference type="EMBL" id="MTYJ01000011">
    <property type="protein sequence ID" value="OQV23534.1"/>
    <property type="molecule type" value="Genomic_DNA"/>
</dbReference>
<dbReference type="OrthoDB" id="6158579at2759"/>
<dbReference type="Gene3D" id="3.40.50.2300">
    <property type="match status" value="1"/>
</dbReference>
<protein>
    <recommendedName>
        <fullName evidence="4">Receptor ligand binding region domain-containing protein</fullName>
    </recommendedName>
</protein>
<dbReference type="AlphaFoldDB" id="A0A1W0X7Z8"/>
<evidence type="ECO:0000313" key="2">
    <source>
        <dbReference type="EMBL" id="OQV23534.1"/>
    </source>
</evidence>
<dbReference type="Proteomes" id="UP000192578">
    <property type="component" value="Unassembled WGS sequence"/>
</dbReference>
<proteinExistence type="predicted"/>
<reference evidence="3" key="1">
    <citation type="submission" date="2017-01" db="EMBL/GenBank/DDBJ databases">
        <title>Comparative genomics of anhydrobiosis in the tardigrade Hypsibius dujardini.</title>
        <authorList>
            <person name="Yoshida Y."/>
            <person name="Koutsovoulos G."/>
            <person name="Laetsch D."/>
            <person name="Stevens L."/>
            <person name="Kumar S."/>
            <person name="Horikawa D."/>
            <person name="Ishino K."/>
            <person name="Komine S."/>
            <person name="Tomita M."/>
            <person name="Blaxter M."/>
            <person name="Arakawa K."/>
        </authorList>
    </citation>
    <scope>NUCLEOTIDE SEQUENCE [LARGE SCALE GENOMIC DNA]</scope>
    <source>
        <strain evidence="3">Z151</strain>
    </source>
</reference>
<dbReference type="InterPro" id="IPR028082">
    <property type="entry name" value="Peripla_BP_I"/>
</dbReference>
<keyword evidence="1" id="KW-1133">Transmembrane helix</keyword>
<dbReference type="SUPFAM" id="SSF53822">
    <property type="entry name" value="Periplasmic binding protein-like I"/>
    <property type="match status" value="1"/>
</dbReference>
<feature type="transmembrane region" description="Helical" evidence="1">
    <location>
        <begin position="314"/>
        <end position="337"/>
    </location>
</feature>
<keyword evidence="1" id="KW-0472">Membrane</keyword>
<sequence>MRRMVTPQTWVSTSLLLTNVGDLYITLLQAWNWTSVFVIVDQHSRPMSVFYQSSAAVTLEKLTVTPGLKVTVRDLPDTVEANAEMFSLLKSTSRVVLFYGDAIGLRRLLVFLAARIFQHEVFGMFTWRTPNGSADDETIRLAYQSVLLLDYAYQSDDNAAKIAEFTRTWKNLSVKQFNNSAGDNLPGLPFMLATHAGFSILGKILQEVLTKNLTTRDNLPANSFFKKTFDLDIGRVQINNMGSRLTPASVSYFNNDTGQHQVFAIAAELVDGSFEFQSRLAEPNVWFGGSSLPTNEPFCGYLGYAAACRKSAHFYVDVTLATLGVVAIVGAIATWVYRKRRYVVDRDSDWWSLNPEWLLHWRAPTGTSYLLERSCIYRSPHYNSLGSRCPNIRETSQIST</sequence>
<keyword evidence="1" id="KW-0812">Transmembrane</keyword>
<evidence type="ECO:0000313" key="3">
    <source>
        <dbReference type="Proteomes" id="UP000192578"/>
    </source>
</evidence>
<evidence type="ECO:0008006" key="4">
    <source>
        <dbReference type="Google" id="ProtNLM"/>
    </source>
</evidence>
<gene>
    <name evidence="2" type="ORF">BV898_02651</name>
</gene>
<comment type="caution">
    <text evidence="2">The sequence shown here is derived from an EMBL/GenBank/DDBJ whole genome shotgun (WGS) entry which is preliminary data.</text>
</comment>
<name>A0A1W0X7Z8_HYPEX</name>
<organism evidence="2 3">
    <name type="scientific">Hypsibius exemplaris</name>
    <name type="common">Freshwater tardigrade</name>
    <dbReference type="NCBI Taxonomy" id="2072580"/>
    <lineage>
        <taxon>Eukaryota</taxon>
        <taxon>Metazoa</taxon>
        <taxon>Ecdysozoa</taxon>
        <taxon>Tardigrada</taxon>
        <taxon>Eutardigrada</taxon>
        <taxon>Parachela</taxon>
        <taxon>Hypsibioidea</taxon>
        <taxon>Hypsibiidae</taxon>
        <taxon>Hypsibius</taxon>
    </lineage>
</organism>
<accession>A0A1W0X7Z8</accession>
<evidence type="ECO:0000256" key="1">
    <source>
        <dbReference type="SAM" id="Phobius"/>
    </source>
</evidence>
<keyword evidence="3" id="KW-1185">Reference proteome</keyword>